<feature type="compositionally biased region" description="Low complexity" evidence="1">
    <location>
        <begin position="255"/>
        <end position="266"/>
    </location>
</feature>
<sequence length="634" mass="70316">MDFYKALGVSRAASKQEVRDAWRKQALENHPDRLQGASDFEKQEALRKFNRAKEAYEVLGDESKRALYDSSGRSAVYAAERTGRSQSSPFRSAYAAPRTRTGWSNFWYQQQQYNTHGAVFGTMNPFRAFMRGMGRTDMYFHAAFGLILVGGFVFVAPLVDNVWHHLNRGKLFKDIRTDGSVSAGQVARPVLSGDREERLRAQGVPAAIVASMRTFEEQQLRQKTAPAVPSASLSAQQLPEPDEALDDSSMRTSEEQQLLQKLSQKSPNASLSAKQALDSDQAPGDSPSGAEQSSGGIKDAASASGRAEALQISTAPLGQDYDRAVSTSSFGLSTEEVKEEAESKLQDVPKVCKNIKPPSFGKKEPSGILGFFNTATCYLRQKAWVAALGMFYLYNKAVAKLPWIKFERFEKWFWQTFKQSWVDSSAAASVLARKYMSSVKTPWGKTAEEFMEKREEMEKDAEEKMEETKEDIDEAVHNPGKSLQSALSDGAKRLQEGPFKGPSAALDNMSAAASDMKQKVPMLRSADHSEEEGYEQEEQSSQQREDALAASASVSSMDGDQNAEGSSKAKAADDERAHQGKAKKQKSDKDAMKHLTLAESFLGLFRKENETEKPSQLEAGRRVWSLPMPFWKRS</sequence>
<dbReference type="InterPro" id="IPR050817">
    <property type="entry name" value="DjlA_DnaK_co-chaperone"/>
</dbReference>
<keyword evidence="2" id="KW-0472">Membrane</keyword>
<dbReference type="CDD" id="cd06257">
    <property type="entry name" value="DnaJ"/>
    <property type="match status" value="1"/>
</dbReference>
<feature type="compositionally biased region" description="Polar residues" evidence="1">
    <location>
        <begin position="552"/>
        <end position="565"/>
    </location>
</feature>
<feature type="compositionally biased region" description="Acidic residues" evidence="1">
    <location>
        <begin position="458"/>
        <end position="473"/>
    </location>
</feature>
<dbReference type="SUPFAM" id="SSF81514">
    <property type="entry name" value="Subunit X (non-heme 7 kDa protein) of cytochrome bc1 complex (Ubiquinol-cytochrome c reductase)"/>
    <property type="match status" value="1"/>
</dbReference>
<accession>A0ABP1FWB5</accession>
<keyword evidence="5" id="KW-1185">Reference proteome</keyword>
<dbReference type="PANTHER" id="PTHR24074">
    <property type="entry name" value="CO-CHAPERONE PROTEIN DJLA"/>
    <property type="match status" value="1"/>
</dbReference>
<feature type="region of interest" description="Disordered" evidence="1">
    <location>
        <begin position="220"/>
        <end position="302"/>
    </location>
</feature>
<feature type="transmembrane region" description="Helical" evidence="2">
    <location>
        <begin position="139"/>
        <end position="159"/>
    </location>
</feature>
<dbReference type="EMBL" id="CAXHTA020000010">
    <property type="protein sequence ID" value="CAL5224199.1"/>
    <property type="molecule type" value="Genomic_DNA"/>
</dbReference>
<dbReference type="SMART" id="SM00271">
    <property type="entry name" value="DnaJ"/>
    <property type="match status" value="1"/>
</dbReference>
<dbReference type="InterPro" id="IPR018253">
    <property type="entry name" value="DnaJ_domain_CS"/>
</dbReference>
<dbReference type="InterPro" id="IPR036869">
    <property type="entry name" value="J_dom_sf"/>
</dbReference>
<dbReference type="Proteomes" id="UP001497392">
    <property type="component" value="Unassembled WGS sequence"/>
</dbReference>
<comment type="caution">
    <text evidence="4">The sequence shown here is derived from an EMBL/GenBank/DDBJ whole genome shotgun (WGS) entry which is preliminary data.</text>
</comment>
<reference evidence="4 5" key="1">
    <citation type="submission" date="2024-06" db="EMBL/GenBank/DDBJ databases">
        <authorList>
            <person name="Kraege A."/>
            <person name="Thomma B."/>
        </authorList>
    </citation>
    <scope>NUCLEOTIDE SEQUENCE [LARGE SCALE GENOMIC DNA]</scope>
</reference>
<dbReference type="Gene3D" id="1.10.287.110">
    <property type="entry name" value="DnaJ domain"/>
    <property type="match status" value="1"/>
</dbReference>
<keyword evidence="2" id="KW-1133">Transmembrane helix</keyword>
<feature type="domain" description="J" evidence="3">
    <location>
        <begin position="2"/>
        <end position="72"/>
    </location>
</feature>
<dbReference type="PROSITE" id="PS50076">
    <property type="entry name" value="DNAJ_2"/>
    <property type="match status" value="1"/>
</dbReference>
<feature type="region of interest" description="Disordered" evidence="1">
    <location>
        <begin position="451"/>
        <end position="488"/>
    </location>
</feature>
<name>A0ABP1FWB5_9CHLO</name>
<dbReference type="Pfam" id="PF00226">
    <property type="entry name" value="DnaJ"/>
    <property type="match status" value="1"/>
</dbReference>
<feature type="compositionally biased region" description="Acidic residues" evidence="1">
    <location>
        <begin position="529"/>
        <end position="538"/>
    </location>
</feature>
<protein>
    <submittedName>
        <fullName evidence="4">G6842 protein</fullName>
    </submittedName>
</protein>
<dbReference type="SUPFAM" id="SSF46565">
    <property type="entry name" value="Chaperone J-domain"/>
    <property type="match status" value="1"/>
</dbReference>
<dbReference type="PROSITE" id="PS00636">
    <property type="entry name" value="DNAJ_1"/>
    <property type="match status" value="1"/>
</dbReference>
<organism evidence="4 5">
    <name type="scientific">Coccomyxa viridis</name>
    <dbReference type="NCBI Taxonomy" id="1274662"/>
    <lineage>
        <taxon>Eukaryota</taxon>
        <taxon>Viridiplantae</taxon>
        <taxon>Chlorophyta</taxon>
        <taxon>core chlorophytes</taxon>
        <taxon>Trebouxiophyceae</taxon>
        <taxon>Trebouxiophyceae incertae sedis</taxon>
        <taxon>Coccomyxaceae</taxon>
        <taxon>Coccomyxa</taxon>
    </lineage>
</organism>
<dbReference type="PRINTS" id="PR00625">
    <property type="entry name" value="JDOMAIN"/>
</dbReference>
<dbReference type="InterPro" id="IPR001623">
    <property type="entry name" value="DnaJ_domain"/>
</dbReference>
<evidence type="ECO:0000256" key="2">
    <source>
        <dbReference type="SAM" id="Phobius"/>
    </source>
</evidence>
<evidence type="ECO:0000256" key="1">
    <source>
        <dbReference type="SAM" id="MobiDB-lite"/>
    </source>
</evidence>
<evidence type="ECO:0000313" key="4">
    <source>
        <dbReference type="EMBL" id="CAL5224199.1"/>
    </source>
</evidence>
<evidence type="ECO:0000313" key="5">
    <source>
        <dbReference type="Proteomes" id="UP001497392"/>
    </source>
</evidence>
<evidence type="ECO:0000259" key="3">
    <source>
        <dbReference type="PROSITE" id="PS50076"/>
    </source>
</evidence>
<dbReference type="InterPro" id="IPR036656">
    <property type="entry name" value="QCR9_sf"/>
</dbReference>
<keyword evidence="2" id="KW-0812">Transmembrane</keyword>
<proteinExistence type="predicted"/>
<gene>
    <name evidence="4" type="primary">g6842</name>
    <name evidence="4" type="ORF">VP750_LOCUS5858</name>
</gene>
<feature type="region of interest" description="Disordered" evidence="1">
    <location>
        <begin position="514"/>
        <end position="591"/>
    </location>
</feature>